<dbReference type="EMBL" id="LSRX01000249">
    <property type="protein sequence ID" value="OLQ02965.1"/>
    <property type="molecule type" value="Genomic_DNA"/>
</dbReference>
<dbReference type="Pfam" id="PF00651">
    <property type="entry name" value="BTB"/>
    <property type="match status" value="1"/>
</dbReference>
<dbReference type="InterPro" id="IPR002083">
    <property type="entry name" value="MATH/TRAF_dom"/>
</dbReference>
<evidence type="ECO:0000313" key="4">
    <source>
        <dbReference type="Proteomes" id="UP000186817"/>
    </source>
</evidence>
<dbReference type="SUPFAM" id="SSF54695">
    <property type="entry name" value="POZ domain"/>
    <property type="match status" value="1"/>
</dbReference>
<dbReference type="InterPro" id="IPR011333">
    <property type="entry name" value="SKP1/BTB/POZ_sf"/>
</dbReference>
<reference evidence="3 4" key="1">
    <citation type="submission" date="2016-02" db="EMBL/GenBank/DDBJ databases">
        <title>Genome analysis of coral dinoflagellate symbionts highlights evolutionary adaptations to a symbiotic lifestyle.</title>
        <authorList>
            <person name="Aranda M."/>
            <person name="Li Y."/>
            <person name="Liew Y.J."/>
            <person name="Baumgarten S."/>
            <person name="Simakov O."/>
            <person name="Wilson M."/>
            <person name="Piel J."/>
            <person name="Ashoor H."/>
            <person name="Bougouffa S."/>
            <person name="Bajic V.B."/>
            <person name="Ryu T."/>
            <person name="Ravasi T."/>
            <person name="Bayer T."/>
            <person name="Micklem G."/>
            <person name="Kim H."/>
            <person name="Bhak J."/>
            <person name="Lajeunesse T.C."/>
            <person name="Voolstra C.R."/>
        </authorList>
    </citation>
    <scope>NUCLEOTIDE SEQUENCE [LARGE SCALE GENOMIC DNA]</scope>
    <source>
        <strain evidence="3 4">CCMP2467</strain>
    </source>
</reference>
<organism evidence="3 4">
    <name type="scientific">Symbiodinium microadriaticum</name>
    <name type="common">Dinoflagellate</name>
    <name type="synonym">Zooxanthella microadriatica</name>
    <dbReference type="NCBI Taxonomy" id="2951"/>
    <lineage>
        <taxon>Eukaryota</taxon>
        <taxon>Sar</taxon>
        <taxon>Alveolata</taxon>
        <taxon>Dinophyceae</taxon>
        <taxon>Suessiales</taxon>
        <taxon>Symbiodiniaceae</taxon>
        <taxon>Symbiodinium</taxon>
    </lineage>
</organism>
<feature type="domain" description="BTB" evidence="2">
    <location>
        <begin position="462"/>
        <end position="529"/>
    </location>
</feature>
<dbReference type="SUPFAM" id="SSF49599">
    <property type="entry name" value="TRAF domain-like"/>
    <property type="match status" value="1"/>
</dbReference>
<protein>
    <submittedName>
        <fullName evidence="3">BTB/POZ and MATH domain-containing protein 1</fullName>
    </submittedName>
</protein>
<dbReference type="GO" id="GO:0030163">
    <property type="term" value="P:protein catabolic process"/>
    <property type="evidence" value="ECO:0007669"/>
    <property type="project" value="UniProtKB-ARBA"/>
</dbReference>
<dbReference type="AlphaFoldDB" id="A0A1Q9E6B8"/>
<dbReference type="Proteomes" id="UP000186817">
    <property type="component" value="Unassembled WGS sequence"/>
</dbReference>
<dbReference type="PANTHER" id="PTHR24413">
    <property type="entry name" value="SPECKLE-TYPE POZ PROTEIN"/>
    <property type="match status" value="1"/>
</dbReference>
<comment type="caution">
    <text evidence="3">The sequence shown here is derived from an EMBL/GenBank/DDBJ whole genome shotgun (WGS) entry which is preliminary data.</text>
</comment>
<proteinExistence type="predicted"/>
<dbReference type="Gene3D" id="2.60.210.10">
    <property type="entry name" value="Apoptosis, Tumor Necrosis Factor Receptor Associated Protein 2, Chain A"/>
    <property type="match status" value="1"/>
</dbReference>
<evidence type="ECO:0000259" key="2">
    <source>
        <dbReference type="PROSITE" id="PS50097"/>
    </source>
</evidence>
<sequence length="673" mass="75379">MVMLGFLGYGGSLGRQSPGLALMFWWRGSDSLCAGVVQDCAHGAMELESGASDPLEVQNGDSQLKAQQTYGAFQTTARAVPLVGTTRMPFATMRSSQTTSGSWGIRKTPPEPIQDYEDEFEAEAEAEFSGGPEEKETALAELAEAAIQKHYRRSISKKSMRRHAPLSPSAMAASAEELQAEIEATRRRVEAERARRQELIAETSQAAERNRLRRQLEEMKTCLAEEQLENAYEAERRRSLDEDRTWWQHASDAAGSILSKQPVMRASGGNSINCAETVATGEYVWKIEGFSWLKCMLMQEEEDYVVASMPFQVGNETFFFSYSPWGDYLCDQHHGSLAILPDTKECVAIRYRISVKAWNGEFVQWGDKCDVVHRGDRNRSGAYGPDVHWPDHPPAFLGIFGLSHEELLQSEWVENDTLTVKFELEVRPYEYASSRPLSLTAEVPAPTMSEDTHALLEEGNCSDVQFMVQNEVIHAHSQVLCARSEVFSKQLTAGMQESVSKVVVIEDCDAATFKAFLHFLYTDQLPDAQELLPKGASSANETESGSPQLSRIQALLAVSHKYQVKRLQLWCEARLSEQIVKSQVCGILCQAHLLQARQLEMACLSFIRHHMSQVLMMPSYAELIRKWPQVALKVSLFSAGVSETEALAVIDAFEKPQELQWEEPTDSGEFLYQ</sequence>
<name>A0A1Q9E6B8_SYMMI</name>
<dbReference type="SMART" id="SM00225">
    <property type="entry name" value="BTB"/>
    <property type="match status" value="1"/>
</dbReference>
<dbReference type="InterPro" id="IPR000210">
    <property type="entry name" value="BTB/POZ_dom"/>
</dbReference>
<gene>
    <name evidence="3" type="primary">BPM1</name>
    <name evidence="3" type="ORF">AK812_SmicGene14120</name>
</gene>
<dbReference type="OrthoDB" id="424651at2759"/>
<keyword evidence="4" id="KW-1185">Reference proteome</keyword>
<accession>A0A1Q9E6B8</accession>
<feature type="coiled-coil region" evidence="1">
    <location>
        <begin position="172"/>
        <end position="229"/>
    </location>
</feature>
<dbReference type="CDD" id="cd14733">
    <property type="entry name" value="BACK"/>
    <property type="match status" value="1"/>
</dbReference>
<dbReference type="CDD" id="cd00121">
    <property type="entry name" value="MATH"/>
    <property type="match status" value="1"/>
</dbReference>
<dbReference type="InterPro" id="IPR008974">
    <property type="entry name" value="TRAF-like"/>
</dbReference>
<evidence type="ECO:0000256" key="1">
    <source>
        <dbReference type="SAM" id="Coils"/>
    </source>
</evidence>
<dbReference type="Gene3D" id="3.30.710.10">
    <property type="entry name" value="Potassium Channel Kv1.1, Chain A"/>
    <property type="match status" value="1"/>
</dbReference>
<keyword evidence="1" id="KW-0175">Coiled coil</keyword>
<evidence type="ECO:0000313" key="3">
    <source>
        <dbReference type="EMBL" id="OLQ02965.1"/>
    </source>
</evidence>
<dbReference type="PROSITE" id="PS50097">
    <property type="entry name" value="BTB"/>
    <property type="match status" value="1"/>
</dbReference>